<evidence type="ECO:0000259" key="3">
    <source>
        <dbReference type="Pfam" id="PF06605"/>
    </source>
</evidence>
<reference evidence="5 6" key="1">
    <citation type="submission" date="2009-01" db="EMBL/GenBank/DDBJ databases">
        <authorList>
            <person name="Qin X."/>
            <person name="Bachman B."/>
            <person name="Battles P."/>
            <person name="Bell A."/>
            <person name="Bess C."/>
            <person name="Bickham C."/>
            <person name="Chaboub L."/>
            <person name="Chen D."/>
            <person name="Coyle M."/>
            <person name="Deiros D.R."/>
            <person name="Dinh H."/>
            <person name="Forbes L."/>
            <person name="Fowler G."/>
            <person name="Francisco L."/>
            <person name="Fu Q."/>
            <person name="Gubbala S."/>
            <person name="Hale W."/>
            <person name="Han Y."/>
            <person name="Hemphill L."/>
            <person name="Highlander S.K."/>
            <person name="Hirani K."/>
            <person name="Hogues M."/>
            <person name="Jackson L."/>
            <person name="Jakkamsetti A."/>
            <person name="Javaid M."/>
            <person name="Jiang H."/>
            <person name="Korchina V."/>
            <person name="Kovar C."/>
            <person name="Lara F."/>
            <person name="Lee S."/>
            <person name="Mata R."/>
            <person name="Mathew T."/>
            <person name="Moen C."/>
            <person name="Morales K."/>
            <person name="Munidasa M."/>
            <person name="Nazareth L."/>
            <person name="Ngo R."/>
            <person name="Nguyen L."/>
            <person name="Okwuonu G."/>
            <person name="Ongeri F."/>
            <person name="Patil S."/>
            <person name="Petrosino J."/>
            <person name="Pham C."/>
            <person name="Pham P."/>
            <person name="Pu L.-L."/>
            <person name="Puazo M."/>
            <person name="Raj R."/>
            <person name="Reid J."/>
            <person name="Rouhana J."/>
            <person name="Saada N."/>
            <person name="Shang Y."/>
            <person name="Simmons D."/>
            <person name="Thornton R."/>
            <person name="Warren J."/>
            <person name="Weissenberger G."/>
            <person name="Zhang J."/>
            <person name="Zhang L."/>
            <person name="Zhou C."/>
            <person name="Zhu D."/>
            <person name="Muzny D."/>
            <person name="Worley K."/>
            <person name="Gibbs R."/>
        </authorList>
    </citation>
    <scope>NUCLEOTIDE SEQUENCE [LARGE SCALE GENOMIC DNA]</scope>
    <source>
        <strain evidence="5 6">ATCC 49540</strain>
    </source>
</reference>
<feature type="non-terminal residue" evidence="5">
    <location>
        <position position="1"/>
    </location>
</feature>
<name>C2EWG0_9LACO</name>
<dbReference type="HOGENOM" id="CLU_397296_0_0_9"/>
<dbReference type="EMBL" id="ACGV01000194">
    <property type="protein sequence ID" value="EEJ39743.1"/>
    <property type="molecule type" value="Genomic_DNA"/>
</dbReference>
<dbReference type="RefSeq" id="WP_003717416.1">
    <property type="nucleotide sequence ID" value="NZ_GG693414.1"/>
</dbReference>
<evidence type="ECO:0000259" key="2">
    <source>
        <dbReference type="Pfam" id="PF01551"/>
    </source>
</evidence>
<protein>
    <submittedName>
        <fullName evidence="5">Peptidase, M23 family</fullName>
    </submittedName>
</protein>
<dbReference type="InterPro" id="IPR011055">
    <property type="entry name" value="Dup_hybrid_motif"/>
</dbReference>
<gene>
    <name evidence="5" type="ORF">HMPREF0549_1796</name>
</gene>
<proteinExistence type="predicted"/>
<feature type="region of interest" description="Disordered" evidence="1">
    <location>
        <begin position="54"/>
        <end position="83"/>
    </location>
</feature>
<dbReference type="InterPro" id="IPR016047">
    <property type="entry name" value="M23ase_b-sheet_dom"/>
</dbReference>
<evidence type="ECO:0000313" key="6">
    <source>
        <dbReference type="Proteomes" id="UP000004483"/>
    </source>
</evidence>
<dbReference type="STRING" id="1423814.HMPREF0549_1796"/>
<dbReference type="Gene3D" id="3.55.50.40">
    <property type="match status" value="1"/>
</dbReference>
<feature type="domain" description="Tail spike" evidence="3">
    <location>
        <begin position="88"/>
        <end position="619"/>
    </location>
</feature>
<dbReference type="GO" id="GO:0004222">
    <property type="term" value="F:metalloendopeptidase activity"/>
    <property type="evidence" value="ECO:0007669"/>
    <property type="project" value="TreeGrafter"/>
</dbReference>
<feature type="domain" description="M23ase beta-sheet core" evidence="2">
    <location>
        <begin position="371"/>
        <end position="460"/>
    </location>
</feature>
<feature type="compositionally biased region" description="Low complexity" evidence="1">
    <location>
        <begin position="64"/>
        <end position="79"/>
    </location>
</feature>
<dbReference type="Proteomes" id="UP000004483">
    <property type="component" value="Unassembled WGS sequence"/>
</dbReference>
<dbReference type="InterPro" id="IPR050570">
    <property type="entry name" value="Cell_wall_metabolism_enzyme"/>
</dbReference>
<dbReference type="Pfam" id="PF01551">
    <property type="entry name" value="Peptidase_M23"/>
    <property type="match status" value="1"/>
</dbReference>
<organism evidence="5 6">
    <name type="scientific">Limosilactobacillus vaginalis DSM 5837 = ATCC 49540</name>
    <dbReference type="NCBI Taxonomy" id="1423814"/>
    <lineage>
        <taxon>Bacteria</taxon>
        <taxon>Bacillati</taxon>
        <taxon>Bacillota</taxon>
        <taxon>Bacilli</taxon>
        <taxon>Lactobacillales</taxon>
        <taxon>Lactobacillaceae</taxon>
        <taxon>Limosilactobacillus</taxon>
    </lineage>
</organism>
<dbReference type="AlphaFoldDB" id="C2EWG0"/>
<evidence type="ECO:0000256" key="1">
    <source>
        <dbReference type="SAM" id="MobiDB-lite"/>
    </source>
</evidence>
<sequence length="675" mass="74987">DAFNMLKMKRYIYYHGQFYTIQQLENGFDENGLPTMQVTANALLIDMMKNIRIDPKQPTEDNPDTSGNSSSDSGDSGDPQPGVVIKRTDEQQTYSLQNRLDQFFNNNDQGIKYELHGNFPNVAVDCTGSLYEWIGQNLSLFGAYYVPDNYVLKIYDIDSLAHPTDKQFRYLNNVTSINFQSDGNDMYNDFDVYGGKMEKDITTAGSGGNGNGVTEPVNGNWEPVMQNAASLVGENLSANDIANINNRIRIESSGREDVVNNWDPNAAAGHPSKGLLQFIDSTFNYYCRPPYTDIMKGLDQLIAMMNIPNWRQQISGSGGWSPHGAPISKATIQAQSSSAWGWPFPSVGEGSFTSGQLFGVQPGGGFRTNGFHDGLDFGSIDHPGSEVHAIHGGTVTTAATWGGSEIKWYLVITDETGLNVEYQEAFSSASNIIVGYGQKIQCGQVIGYRTTNHLHVGITRMNVQQAFSHAFLNDGTWLDPQAMIKNGGDGQTSGSSDTTSTTTQTYYSLHYHYHNDDSVKKYGLHRGPQVIVDSIYDMDALKKYVDKSVHYDPPTTVTNNEYGETDFKLGDTCQVVIPENHFNQKMVLMGIEYNPFNPDSEASLTWNNTGLVMKDSIYAMYQDINAMNRNVEQIDYYGATGTQHENHFANINVNRGPSMRFNHDQLQAIQKFTNG</sequence>
<evidence type="ECO:0000313" key="5">
    <source>
        <dbReference type="EMBL" id="EEJ39743.1"/>
    </source>
</evidence>
<dbReference type="Pfam" id="PF06605">
    <property type="entry name" value="Prophage_tail"/>
    <property type="match status" value="1"/>
</dbReference>
<dbReference type="PANTHER" id="PTHR21666">
    <property type="entry name" value="PEPTIDASE-RELATED"/>
    <property type="match status" value="1"/>
</dbReference>
<feature type="domain" description="Prophage endopeptidase tail N-terminal" evidence="4">
    <location>
        <begin position="1"/>
        <end position="41"/>
    </location>
</feature>
<evidence type="ECO:0000259" key="4">
    <source>
        <dbReference type="Pfam" id="PF18994"/>
    </source>
</evidence>
<dbReference type="PANTHER" id="PTHR21666:SF270">
    <property type="entry name" value="MUREIN HYDROLASE ACTIVATOR ENVC"/>
    <property type="match status" value="1"/>
</dbReference>
<dbReference type="CDD" id="cd12797">
    <property type="entry name" value="M23_peptidase"/>
    <property type="match status" value="1"/>
</dbReference>
<accession>C2EWG0</accession>
<dbReference type="eggNOG" id="COG3953">
    <property type="taxonomic scope" value="Bacteria"/>
</dbReference>
<dbReference type="Pfam" id="PF18994">
    <property type="entry name" value="Prophage_tailD1"/>
    <property type="match status" value="1"/>
</dbReference>
<comment type="caution">
    <text evidence="5">The sequence shown here is derived from an EMBL/GenBank/DDBJ whole genome shotgun (WGS) entry which is preliminary data.</text>
</comment>
<dbReference type="Gene3D" id="2.70.70.10">
    <property type="entry name" value="Glucose Permease (Domain IIA)"/>
    <property type="match status" value="1"/>
</dbReference>
<dbReference type="InterPro" id="IPR010572">
    <property type="entry name" value="Tail_dom"/>
</dbReference>
<dbReference type="InterPro" id="IPR044051">
    <property type="entry name" value="Prophage_tail_N"/>
</dbReference>
<dbReference type="SUPFAM" id="SSF51261">
    <property type="entry name" value="Duplicated hybrid motif"/>
    <property type="match status" value="1"/>
</dbReference>